<keyword evidence="2" id="KW-0812">Transmembrane</keyword>
<dbReference type="InterPro" id="IPR016024">
    <property type="entry name" value="ARM-type_fold"/>
</dbReference>
<dbReference type="PANTHER" id="PTHR23161:SF2">
    <property type="entry name" value="PROTEIN CIP2A"/>
    <property type="match status" value="1"/>
</dbReference>
<sequence>MDLTPSIKNVVSGINQFSKNQTDSRLKALLKHINSLNAAASQGSSFTAISPNQLSTSECLAGLVGLLNEPTTPPELAHKCMLLLFNLAASDDIQDALKKVYNLPVTLASLLHAHSAKVANEPLVLQCGRLRLDDIWSCQPENDLTLPSLGLLANLCRYNAGIQMQIRAYPNLRSINKTLMRYLSHGSLMVIVFALSILTSLCFGDELGEKTFQLIFNLLLNKEGTMTRRYTVDLFTDLIQHERIKENLVSFQHLEVSLQKCVVLLNSGSAQDISKIVEFFLALFKVSDLRSLVCKLFVTEADKSGGIVLSRLVQLCKEPVEIGRSLPILALKLLRDVYEDEDLKKRLITTLELQRLSDIINNQLDTNQISSRTKMIAVESECCSAGVDMTLSLLELMDRLKQDIPALVEYMEAIFKDPRTIPFLVYGISSHSQDTVQRSLHLINLAASSPEFPSTMLGESLAHANSEKMDKIKASSSLEPQPDFKHNVSGQGITFSRVNLSSDGSNFGEMTSVDKNIEKLIDKMQTGLDISELRASDIMDVYEHKLATLQTKESHLQDLLEAKAMALSQADRLISQYRCQRAQSEAEARKLRSLLQESERQNEEYREELHEASVRYDQLKTELGSMVSHNQRLQEIAAEHEALIVAHSEQGQRLEATQRSLTTHKHELKSAQEMSEMLKRHTETLKKQYEEATLSFEEQIMKKDKRLSELDLNLSKECEQVKELTKKKEALEGSVEELKNELAEAEQIKKDLNTQLSDLQVLCQEHETSIKEKDGIIKNQKHELSKVQEITTMIHQMTKQASQ</sequence>
<protein>
    <submittedName>
        <fullName evidence="4">Protein CIP2A-like</fullName>
    </submittedName>
</protein>
<keyword evidence="5" id="KW-1185">Reference proteome</keyword>
<evidence type="ECO:0000259" key="3">
    <source>
        <dbReference type="Pfam" id="PF21044"/>
    </source>
</evidence>
<dbReference type="EMBL" id="JAIZAY010000012">
    <property type="protein sequence ID" value="KAJ8032494.1"/>
    <property type="molecule type" value="Genomic_DNA"/>
</dbReference>
<dbReference type="InterPro" id="IPR048701">
    <property type="entry name" value="CIP2A_N"/>
</dbReference>
<feature type="domain" description="CIP2A N-terminal" evidence="3">
    <location>
        <begin position="140"/>
        <end position="311"/>
    </location>
</feature>
<name>A0A9Q1BTV9_HOLLE</name>
<dbReference type="Pfam" id="PF21044">
    <property type="entry name" value="CIP2A_N"/>
    <property type="match status" value="2"/>
</dbReference>
<gene>
    <name evidence="4" type="ORF">HOLleu_26037</name>
</gene>
<organism evidence="4 5">
    <name type="scientific">Holothuria leucospilota</name>
    <name type="common">Black long sea cucumber</name>
    <name type="synonym">Mertensiothuria leucospilota</name>
    <dbReference type="NCBI Taxonomy" id="206669"/>
    <lineage>
        <taxon>Eukaryota</taxon>
        <taxon>Metazoa</taxon>
        <taxon>Echinodermata</taxon>
        <taxon>Eleutherozoa</taxon>
        <taxon>Echinozoa</taxon>
        <taxon>Holothuroidea</taxon>
        <taxon>Aspidochirotacea</taxon>
        <taxon>Aspidochirotida</taxon>
        <taxon>Holothuriidae</taxon>
        <taxon>Holothuria</taxon>
    </lineage>
</organism>
<proteinExistence type="predicted"/>
<comment type="caution">
    <text evidence="4">The sequence shown here is derived from an EMBL/GenBank/DDBJ whole genome shotgun (WGS) entry which is preliminary data.</text>
</comment>
<dbReference type="InterPro" id="IPR042510">
    <property type="entry name" value="CIP2A"/>
</dbReference>
<dbReference type="Proteomes" id="UP001152320">
    <property type="component" value="Chromosome 12"/>
</dbReference>
<evidence type="ECO:0000313" key="4">
    <source>
        <dbReference type="EMBL" id="KAJ8032494.1"/>
    </source>
</evidence>
<dbReference type="PANTHER" id="PTHR23161">
    <property type="entry name" value="PROTEIN CIP2A"/>
    <property type="match status" value="1"/>
</dbReference>
<keyword evidence="1" id="KW-0175">Coiled coil</keyword>
<evidence type="ECO:0000256" key="1">
    <source>
        <dbReference type="SAM" id="Coils"/>
    </source>
</evidence>
<feature type="coiled-coil region" evidence="1">
    <location>
        <begin position="567"/>
        <end position="769"/>
    </location>
</feature>
<keyword evidence="2" id="KW-1133">Transmembrane helix</keyword>
<reference evidence="4" key="1">
    <citation type="submission" date="2021-10" db="EMBL/GenBank/DDBJ databases">
        <title>Tropical sea cucumber genome reveals ecological adaptation and Cuvierian tubules defense mechanism.</title>
        <authorList>
            <person name="Chen T."/>
        </authorList>
    </citation>
    <scope>NUCLEOTIDE SEQUENCE</scope>
    <source>
        <strain evidence="4">Nanhai2018</strain>
        <tissue evidence="4">Muscle</tissue>
    </source>
</reference>
<evidence type="ECO:0000256" key="2">
    <source>
        <dbReference type="SAM" id="Phobius"/>
    </source>
</evidence>
<evidence type="ECO:0000313" key="5">
    <source>
        <dbReference type="Proteomes" id="UP001152320"/>
    </source>
</evidence>
<keyword evidence="2" id="KW-0472">Membrane</keyword>
<dbReference type="AlphaFoldDB" id="A0A9Q1BTV9"/>
<dbReference type="SUPFAM" id="SSF48371">
    <property type="entry name" value="ARM repeat"/>
    <property type="match status" value="1"/>
</dbReference>
<feature type="domain" description="CIP2A N-terminal" evidence="3">
    <location>
        <begin position="331"/>
        <end position="468"/>
    </location>
</feature>
<feature type="transmembrane region" description="Helical" evidence="2">
    <location>
        <begin position="182"/>
        <end position="201"/>
    </location>
</feature>
<dbReference type="OrthoDB" id="73401at2759"/>
<accession>A0A9Q1BTV9</accession>